<keyword evidence="1" id="KW-1185">Reference proteome</keyword>
<protein>
    <submittedName>
        <fullName evidence="2">Uncharacterized protein LOC129926664</fullName>
    </submittedName>
</protein>
<accession>A0A9W3ALS3</accession>
<sequence length="173" mass="19017">MGSSYCLRLKKCSKSADCFKNTCCVQVLDSTFAKPNLKPQCYYDSMYGPYKGFSPRSSYGNSDSYSYDHIYSNNKANDISSESLSSINEGYCLQASTSVCFRLIGGDVPASPCPCALETQVCTLTIEPFPIAFVSALQLSLLQAIRCPARECYQLLSSMPVRASLWRLLGALL</sequence>
<proteinExistence type="predicted"/>
<dbReference type="RefSeq" id="XP_055888089.1">
    <property type="nucleotide sequence ID" value="XM_056032114.1"/>
</dbReference>
<dbReference type="Proteomes" id="UP001165740">
    <property type="component" value="Chromosome 6"/>
</dbReference>
<name>A0A9W3ALS3_BIOGL</name>
<organism evidence="1 2">
    <name type="scientific">Biomphalaria glabrata</name>
    <name type="common">Bloodfluke planorb</name>
    <name type="synonym">Freshwater snail</name>
    <dbReference type="NCBI Taxonomy" id="6526"/>
    <lineage>
        <taxon>Eukaryota</taxon>
        <taxon>Metazoa</taxon>
        <taxon>Spiralia</taxon>
        <taxon>Lophotrochozoa</taxon>
        <taxon>Mollusca</taxon>
        <taxon>Gastropoda</taxon>
        <taxon>Heterobranchia</taxon>
        <taxon>Euthyneura</taxon>
        <taxon>Panpulmonata</taxon>
        <taxon>Hygrophila</taxon>
        <taxon>Lymnaeoidea</taxon>
        <taxon>Planorbidae</taxon>
        <taxon>Biomphalaria</taxon>
    </lineage>
</organism>
<reference evidence="2" key="1">
    <citation type="submission" date="2025-08" db="UniProtKB">
        <authorList>
            <consortium name="RefSeq"/>
        </authorList>
    </citation>
    <scope>IDENTIFICATION</scope>
</reference>
<gene>
    <name evidence="2" type="primary">LOC129926664</name>
</gene>
<dbReference type="GeneID" id="129926664"/>
<dbReference type="AlphaFoldDB" id="A0A9W3ALS3"/>
<evidence type="ECO:0000313" key="1">
    <source>
        <dbReference type="Proteomes" id="UP001165740"/>
    </source>
</evidence>
<evidence type="ECO:0000313" key="2">
    <source>
        <dbReference type="RefSeq" id="XP_055888089.1"/>
    </source>
</evidence>